<reference evidence="1" key="1">
    <citation type="submission" date="2018-11" db="EMBL/GenBank/DDBJ databases">
        <authorList>
            <person name="Alioto T."/>
            <person name="Alioto T."/>
        </authorList>
    </citation>
    <scope>NUCLEOTIDE SEQUENCE</scope>
</reference>
<name>A0A8B6BY38_MYTGA</name>
<accession>A0A8B6BY38</accession>
<dbReference type="SUPFAM" id="SSF75708">
    <property type="entry name" value="Chemotaxis phosphatase CheZ"/>
    <property type="match status" value="1"/>
</dbReference>
<evidence type="ECO:0000313" key="2">
    <source>
        <dbReference type="Proteomes" id="UP000596742"/>
    </source>
</evidence>
<gene>
    <name evidence="1" type="ORF">MGAL_10B035358</name>
</gene>
<dbReference type="AlphaFoldDB" id="A0A8B6BY38"/>
<organism evidence="1 2">
    <name type="scientific">Mytilus galloprovincialis</name>
    <name type="common">Mediterranean mussel</name>
    <dbReference type="NCBI Taxonomy" id="29158"/>
    <lineage>
        <taxon>Eukaryota</taxon>
        <taxon>Metazoa</taxon>
        <taxon>Spiralia</taxon>
        <taxon>Lophotrochozoa</taxon>
        <taxon>Mollusca</taxon>
        <taxon>Bivalvia</taxon>
        <taxon>Autobranchia</taxon>
        <taxon>Pteriomorphia</taxon>
        <taxon>Mytilida</taxon>
        <taxon>Mytiloidea</taxon>
        <taxon>Mytilidae</taxon>
        <taxon>Mytilinae</taxon>
        <taxon>Mytilus</taxon>
    </lineage>
</organism>
<dbReference type="Proteomes" id="UP000596742">
    <property type="component" value="Unassembled WGS sequence"/>
</dbReference>
<comment type="caution">
    <text evidence="1">The sequence shown here is derived from an EMBL/GenBank/DDBJ whole genome shotgun (WGS) entry which is preliminary data.</text>
</comment>
<proteinExistence type="predicted"/>
<protein>
    <submittedName>
        <fullName evidence="1">Uncharacterized protein</fullName>
    </submittedName>
</protein>
<dbReference type="EMBL" id="UYJE01000851">
    <property type="protein sequence ID" value="VDH97031.1"/>
    <property type="molecule type" value="Genomic_DNA"/>
</dbReference>
<sequence>MVESDMADDRKPIVASTQDIHEYIENAISYKGTQTDKVDVQMLPKLLHYVIEETENVGKDTVNVVDKIVNVLGTEENDNDSVTEEDRNLFCQEGKMGQLKEHFRKTDLDLTKKELENVKYVTEDTQKD</sequence>
<keyword evidence="2" id="KW-1185">Reference proteome</keyword>
<evidence type="ECO:0000313" key="1">
    <source>
        <dbReference type="EMBL" id="VDH97031.1"/>
    </source>
</evidence>